<protein>
    <recommendedName>
        <fullName evidence="4">Proteophosphoglycan 5</fullName>
    </recommendedName>
</protein>
<dbReference type="GO" id="GO:0016071">
    <property type="term" value="P:mRNA metabolic process"/>
    <property type="evidence" value="ECO:0007669"/>
    <property type="project" value="UniProtKB-ARBA"/>
</dbReference>
<feature type="compositionally biased region" description="Polar residues" evidence="1">
    <location>
        <begin position="41"/>
        <end position="56"/>
    </location>
</feature>
<dbReference type="HOGENOM" id="CLU_647293_0_0_1"/>
<dbReference type="EMBL" id="KN846954">
    <property type="protein sequence ID" value="KIV77488.1"/>
    <property type="molecule type" value="Genomic_DNA"/>
</dbReference>
<feature type="compositionally biased region" description="Basic and acidic residues" evidence="1">
    <location>
        <begin position="244"/>
        <end position="258"/>
    </location>
</feature>
<evidence type="ECO:0000313" key="2">
    <source>
        <dbReference type="EMBL" id="KIV77488.1"/>
    </source>
</evidence>
<feature type="compositionally biased region" description="Polar residues" evidence="1">
    <location>
        <begin position="137"/>
        <end position="150"/>
    </location>
</feature>
<feature type="compositionally biased region" description="Basic and acidic residues" evidence="1">
    <location>
        <begin position="70"/>
        <end position="84"/>
    </location>
</feature>
<dbReference type="OrthoDB" id="2142961at2759"/>
<sequence length="430" mass="46050">MSTAISPQQQPAKGPRRSSKKHHQPNTHDGFSSDVGALTEYQRNTSPATGNMTKNNNKGHPRKASQAQNKHYEAPSTDRGKPDMARATPVKQAAYAGATFQQSPAPSALPIPSFYSKSVPAANSLPSQLGNDAPTIAQASPVNVAGNSPSKPEATPLDFLFAAARQARAGPNGDSPAARSGHLSVPTGSPASRSPAPRESESMFPFELDGAPAPGDDGASFATPYKDRIDALKPTRSTSLGGKTMDEHERKAKTDALKKLLMKSGSQGNEHRHNSTPDANNPFNARAPYQQPASLPPAPPNMRQNSGSNSMYTQDYTRYTQPQNFQQPGYQYQQGPMHTPKRPNSSSLRNVYGPQSEPEYAELSSDSAITPPIPTTRKSTAHVAPQNGTGIEGQAHSTPHQAQAQRTKPSAQQLEDDLRRVLKLDLTSRG</sequence>
<feature type="compositionally biased region" description="Polar residues" evidence="1">
    <location>
        <begin position="302"/>
        <end position="320"/>
    </location>
</feature>
<feature type="compositionally biased region" description="Polar residues" evidence="1">
    <location>
        <begin position="395"/>
        <end position="413"/>
    </location>
</feature>
<accession>A0A0D1YRF0</accession>
<dbReference type="AlphaFoldDB" id="A0A0D1YRF0"/>
<evidence type="ECO:0008006" key="4">
    <source>
        <dbReference type="Google" id="ProtNLM"/>
    </source>
</evidence>
<feature type="compositionally biased region" description="Polar residues" evidence="1">
    <location>
        <begin position="1"/>
        <end position="11"/>
    </location>
</feature>
<evidence type="ECO:0000256" key="1">
    <source>
        <dbReference type="SAM" id="MobiDB-lite"/>
    </source>
</evidence>
<feature type="compositionally biased region" description="Low complexity" evidence="1">
    <location>
        <begin position="321"/>
        <end position="336"/>
    </location>
</feature>
<dbReference type="InterPro" id="IPR028322">
    <property type="entry name" value="PNRC-like_rgn"/>
</dbReference>
<dbReference type="Proteomes" id="UP000053599">
    <property type="component" value="Unassembled WGS sequence"/>
</dbReference>
<dbReference type="Pfam" id="PF15365">
    <property type="entry name" value="PNRC"/>
    <property type="match status" value="1"/>
</dbReference>
<gene>
    <name evidence="2" type="ORF">PV11_09278</name>
</gene>
<dbReference type="STRING" id="1016849.A0A0D1YRF0"/>
<name>A0A0D1YRF0_9EURO</name>
<feature type="region of interest" description="Disordered" evidence="1">
    <location>
        <begin position="1"/>
        <end position="90"/>
    </location>
</feature>
<proteinExistence type="predicted"/>
<feature type="region of interest" description="Disordered" evidence="1">
    <location>
        <begin position="103"/>
        <end position="416"/>
    </location>
</feature>
<evidence type="ECO:0000313" key="3">
    <source>
        <dbReference type="Proteomes" id="UP000053599"/>
    </source>
</evidence>
<organism evidence="2 3">
    <name type="scientific">Exophiala sideris</name>
    <dbReference type="NCBI Taxonomy" id="1016849"/>
    <lineage>
        <taxon>Eukaryota</taxon>
        <taxon>Fungi</taxon>
        <taxon>Dikarya</taxon>
        <taxon>Ascomycota</taxon>
        <taxon>Pezizomycotina</taxon>
        <taxon>Eurotiomycetes</taxon>
        <taxon>Chaetothyriomycetidae</taxon>
        <taxon>Chaetothyriales</taxon>
        <taxon>Herpotrichiellaceae</taxon>
        <taxon>Exophiala</taxon>
    </lineage>
</organism>
<feature type="compositionally biased region" description="Basic residues" evidence="1">
    <location>
        <begin position="14"/>
        <end position="25"/>
    </location>
</feature>
<reference evidence="2 3" key="1">
    <citation type="submission" date="2015-01" db="EMBL/GenBank/DDBJ databases">
        <title>The Genome Sequence of Exophiala sideris CBS121828.</title>
        <authorList>
            <consortium name="The Broad Institute Genomics Platform"/>
            <person name="Cuomo C."/>
            <person name="de Hoog S."/>
            <person name="Gorbushina A."/>
            <person name="Stielow B."/>
            <person name="Teixiera M."/>
            <person name="Abouelleil A."/>
            <person name="Chapman S.B."/>
            <person name="Priest M."/>
            <person name="Young S.K."/>
            <person name="Wortman J."/>
            <person name="Nusbaum C."/>
            <person name="Birren B."/>
        </authorList>
    </citation>
    <scope>NUCLEOTIDE SEQUENCE [LARGE SCALE GENOMIC DNA]</scope>
    <source>
        <strain evidence="2 3">CBS 121828</strain>
    </source>
</reference>